<reference evidence="1 2" key="1">
    <citation type="submission" date="2016-05" db="EMBL/GenBank/DDBJ databases">
        <title>Draft Genome Sequence of Algibacter sp. Strain SK-16 Isolated from the Surface Water of Aburatsubo Inlet.</title>
        <authorList>
            <person name="Wong S.-K."/>
            <person name="Yoshizawa S."/>
            <person name="Nakajima Y."/>
            <person name="Ogura Y."/>
            <person name="Tetsuya H."/>
            <person name="Hamasaki K."/>
        </authorList>
    </citation>
    <scope>NUCLEOTIDE SEQUENCE [LARGE SCALE GENOMIC DNA]</scope>
    <source>
        <strain evidence="1 2">SK-16</strain>
    </source>
</reference>
<dbReference type="OrthoDB" id="5498726at2"/>
<dbReference type="AlphaFoldDB" id="A0A1E5TC16"/>
<organism evidence="1 2">
    <name type="scientific">Flavivirga aquatica</name>
    <dbReference type="NCBI Taxonomy" id="1849968"/>
    <lineage>
        <taxon>Bacteria</taxon>
        <taxon>Pseudomonadati</taxon>
        <taxon>Bacteroidota</taxon>
        <taxon>Flavobacteriia</taxon>
        <taxon>Flavobacteriales</taxon>
        <taxon>Flavobacteriaceae</taxon>
        <taxon>Flavivirga</taxon>
    </lineage>
</organism>
<dbReference type="Pfam" id="PF16148">
    <property type="entry name" value="DUF4856"/>
    <property type="match status" value="1"/>
</dbReference>
<protein>
    <submittedName>
        <fullName evidence="1">DUF4856 domain-containing protein</fullName>
    </submittedName>
</protein>
<comment type="caution">
    <text evidence="1">The sequence shown here is derived from an EMBL/GenBank/DDBJ whole genome shotgun (WGS) entry which is preliminary data.</text>
</comment>
<dbReference type="Proteomes" id="UP000095713">
    <property type="component" value="Unassembled WGS sequence"/>
</dbReference>
<evidence type="ECO:0000313" key="1">
    <source>
        <dbReference type="EMBL" id="OEK08889.1"/>
    </source>
</evidence>
<dbReference type="EMBL" id="MDJD01000028">
    <property type="protein sequence ID" value="OEK08889.1"/>
    <property type="molecule type" value="Genomic_DNA"/>
</dbReference>
<dbReference type="RefSeq" id="WP_069829570.1">
    <property type="nucleotide sequence ID" value="NZ_MDJD01000028.1"/>
</dbReference>
<evidence type="ECO:0000313" key="2">
    <source>
        <dbReference type="Proteomes" id="UP000095713"/>
    </source>
</evidence>
<name>A0A1E5TC16_9FLAO</name>
<sequence>MKKIVLSLFVASVLFQSCSNDDDGGNSENQVVAPTTYSFERNGNSSVSFGGQTTRIQMAHELISALKDNTQTEKVLDAMFAHVEGEVDFSDADLNASNKSIRSKTAASEDYFKANTTDGNAIKADFDTWIAAQASDVFTNWDNDASVGNAGKIQEAGGGSTRYVNAKGLEYNQAVNKALIGALMTDQILNNYLSPAVLDAGSNIADNNAGTVADGKTYTTMEHKWDEAYGYLYGNEDNPAVPVTNADSFLSKYLFRVESDTDFTGIAADIYNAFKLGRAAIVAKNYRVRDEQAEIIREKISEIIGIRAVYYLQQGKASLGIDNASAFHDLSEGFGFVYSLQFTRKPNTTEPYFTKTEVDNFINTLTTGNGFWDLDATILDTMSNTISSKFSFTTAQAGS</sequence>
<keyword evidence="2" id="KW-1185">Reference proteome</keyword>
<gene>
    <name evidence="1" type="ORF">A8C32_01040</name>
</gene>
<accession>A0A1E5TC16</accession>
<dbReference type="InterPro" id="IPR032331">
    <property type="entry name" value="DUF4856"/>
</dbReference>
<proteinExistence type="predicted"/>
<dbReference type="STRING" id="1849968.A8C32_01040"/>
<dbReference type="PROSITE" id="PS51257">
    <property type="entry name" value="PROKAR_LIPOPROTEIN"/>
    <property type="match status" value="1"/>
</dbReference>